<evidence type="ECO:0000256" key="2">
    <source>
        <dbReference type="ARBA" id="ARBA00022692"/>
    </source>
</evidence>
<feature type="transmembrane region" description="Helical" evidence="5">
    <location>
        <begin position="272"/>
        <end position="297"/>
    </location>
</feature>
<name>A0AAV2SBU9_MEGNR</name>
<keyword evidence="2 5" id="KW-0812">Transmembrane</keyword>
<dbReference type="FunFam" id="1.20.1250.20:FF:000532">
    <property type="entry name" value="SLC (SoLute Carrier) homolog"/>
    <property type="match status" value="1"/>
</dbReference>
<dbReference type="GO" id="GO:0022857">
    <property type="term" value="F:transmembrane transporter activity"/>
    <property type="evidence" value="ECO:0007669"/>
    <property type="project" value="InterPro"/>
</dbReference>
<dbReference type="Pfam" id="PF07690">
    <property type="entry name" value="MFS_1"/>
    <property type="match status" value="1"/>
</dbReference>
<dbReference type="GO" id="GO:0006820">
    <property type="term" value="P:monoatomic anion transport"/>
    <property type="evidence" value="ECO:0007669"/>
    <property type="project" value="TreeGrafter"/>
</dbReference>
<evidence type="ECO:0000313" key="8">
    <source>
        <dbReference type="Proteomes" id="UP001497623"/>
    </source>
</evidence>
<comment type="subcellular location">
    <subcellularLocation>
        <location evidence="1">Membrane</location>
        <topology evidence="1">Multi-pass membrane protein</topology>
    </subcellularLocation>
</comment>
<dbReference type="EMBL" id="CAXKWB010052709">
    <property type="protein sequence ID" value="CAL4173275.1"/>
    <property type="molecule type" value="Genomic_DNA"/>
</dbReference>
<feature type="domain" description="Major facilitator superfamily (MFS) profile" evidence="6">
    <location>
        <begin position="1"/>
        <end position="464"/>
    </location>
</feature>
<dbReference type="PROSITE" id="PS50850">
    <property type="entry name" value="MFS"/>
    <property type="match status" value="1"/>
</dbReference>
<protein>
    <recommendedName>
        <fullName evidence="6">Major facilitator superfamily (MFS) profile domain-containing protein</fullName>
    </recommendedName>
</protein>
<feature type="transmembrane region" description="Helical" evidence="5">
    <location>
        <begin position="178"/>
        <end position="201"/>
    </location>
</feature>
<dbReference type="InterPro" id="IPR036259">
    <property type="entry name" value="MFS_trans_sf"/>
</dbReference>
<organism evidence="7 8">
    <name type="scientific">Meganyctiphanes norvegica</name>
    <name type="common">Northern krill</name>
    <name type="synonym">Thysanopoda norvegica</name>
    <dbReference type="NCBI Taxonomy" id="48144"/>
    <lineage>
        <taxon>Eukaryota</taxon>
        <taxon>Metazoa</taxon>
        <taxon>Ecdysozoa</taxon>
        <taxon>Arthropoda</taxon>
        <taxon>Crustacea</taxon>
        <taxon>Multicrustacea</taxon>
        <taxon>Malacostraca</taxon>
        <taxon>Eumalacostraca</taxon>
        <taxon>Eucarida</taxon>
        <taxon>Euphausiacea</taxon>
        <taxon>Euphausiidae</taxon>
        <taxon>Meganyctiphanes</taxon>
    </lineage>
</organism>
<keyword evidence="8" id="KW-1185">Reference proteome</keyword>
<evidence type="ECO:0000256" key="1">
    <source>
        <dbReference type="ARBA" id="ARBA00004141"/>
    </source>
</evidence>
<accession>A0AAV2SBU9</accession>
<dbReference type="PANTHER" id="PTHR11662">
    <property type="entry name" value="SOLUTE CARRIER FAMILY 17"/>
    <property type="match status" value="1"/>
</dbReference>
<gene>
    <name evidence="7" type="ORF">MNOR_LOCUS34376</name>
</gene>
<feature type="transmembrane region" description="Helical" evidence="5">
    <location>
        <begin position="208"/>
        <end position="227"/>
    </location>
</feature>
<keyword evidence="4 5" id="KW-0472">Membrane</keyword>
<feature type="transmembrane region" description="Helical" evidence="5">
    <location>
        <begin position="375"/>
        <end position="396"/>
    </location>
</feature>
<dbReference type="Gene3D" id="1.20.1250.20">
    <property type="entry name" value="MFS general substrate transporter like domains"/>
    <property type="match status" value="2"/>
</dbReference>
<evidence type="ECO:0000259" key="6">
    <source>
        <dbReference type="PROSITE" id="PS50850"/>
    </source>
</evidence>
<evidence type="ECO:0000313" key="7">
    <source>
        <dbReference type="EMBL" id="CAL4173275.1"/>
    </source>
</evidence>
<comment type="caution">
    <text evidence="7">The sequence shown here is derived from an EMBL/GenBank/DDBJ whole genome shotgun (WGS) entry which is preliminary data.</text>
</comment>
<proteinExistence type="predicted"/>
<dbReference type="InterPro" id="IPR011701">
    <property type="entry name" value="MFS"/>
</dbReference>
<evidence type="ECO:0000256" key="5">
    <source>
        <dbReference type="SAM" id="Phobius"/>
    </source>
</evidence>
<sequence length="528" mass="58198">MEESLLSQPHQTVWTENQCVRIRYIKRLHKDLFLLSCIRDSVNLVNIGNGASKDNDDISDAKDLSTGSEGLSQACSTVHETGIEWDQVPMASQTEAWTSLYTQCVRGYLSEIIGGRYVFGGTIAGQAILNLLMPLAASIGSGALIAARVAMGLLGGALYPSMNGFISYWAPPQERTTLITLCHIGTTLALIILYPFLAVLINNFGWEAAFYVPAAISLAWCVLWFIIVSDSPHNHHWITKCEKDYIISSMGETKSIKRPPVPWRAMLTSLPFWALVIAQFGDCWGFNLLIADLPLYMKEIMGENLSSNAFWSSVPNVGSMIVSVLAAAIGDAMLKRQAISRGTLRKGMHAIGQTAQGVCMLTLSFLMCDQSTVHWVFFVSQSFAGLAIPSYLANYMDLAPNFTGTINGIGNAIGMSTGFLAPMTTGFLVNNQQTLGQWRKIWYIAAGMFLCNLVVYIIFGSGEVQPWNYVTDDSTMHIDHSDGHIGKSINKDKKHQGIEEENQKSSDVYSAYVTNPNFRLPRINHAFE</sequence>
<dbReference type="InterPro" id="IPR020846">
    <property type="entry name" value="MFS_dom"/>
</dbReference>
<feature type="transmembrane region" description="Helical" evidence="5">
    <location>
        <begin position="408"/>
        <end position="429"/>
    </location>
</feature>
<dbReference type="AlphaFoldDB" id="A0AAV2SBU9"/>
<dbReference type="Proteomes" id="UP001497623">
    <property type="component" value="Unassembled WGS sequence"/>
</dbReference>
<feature type="non-terminal residue" evidence="7">
    <location>
        <position position="528"/>
    </location>
</feature>
<feature type="transmembrane region" description="Helical" evidence="5">
    <location>
        <begin position="441"/>
        <end position="459"/>
    </location>
</feature>
<dbReference type="SUPFAM" id="SSF103473">
    <property type="entry name" value="MFS general substrate transporter"/>
    <property type="match status" value="1"/>
</dbReference>
<keyword evidence="3 5" id="KW-1133">Transmembrane helix</keyword>
<dbReference type="InterPro" id="IPR050382">
    <property type="entry name" value="MFS_Na/Anion_cotransporter"/>
</dbReference>
<dbReference type="GO" id="GO:0016020">
    <property type="term" value="C:membrane"/>
    <property type="evidence" value="ECO:0007669"/>
    <property type="project" value="UniProtKB-SubCell"/>
</dbReference>
<dbReference type="PANTHER" id="PTHR11662:SF336">
    <property type="entry name" value="LP19554P"/>
    <property type="match status" value="1"/>
</dbReference>
<evidence type="ECO:0000256" key="4">
    <source>
        <dbReference type="ARBA" id="ARBA00023136"/>
    </source>
</evidence>
<reference evidence="7 8" key="1">
    <citation type="submission" date="2024-05" db="EMBL/GenBank/DDBJ databases">
        <authorList>
            <person name="Wallberg A."/>
        </authorList>
    </citation>
    <scope>NUCLEOTIDE SEQUENCE [LARGE SCALE GENOMIC DNA]</scope>
</reference>
<evidence type="ECO:0000256" key="3">
    <source>
        <dbReference type="ARBA" id="ARBA00022989"/>
    </source>
</evidence>